<keyword evidence="2 7" id="KW-0378">Hydrolase</keyword>
<dbReference type="Gene3D" id="3.40.50.1820">
    <property type="entry name" value="alpha/beta hydrolase"/>
    <property type="match status" value="1"/>
</dbReference>
<dbReference type="Proteomes" id="UP000636579">
    <property type="component" value="Unassembled WGS sequence"/>
</dbReference>
<organism evidence="7 8">
    <name type="scientific">Nesterenkonia halotolerans</name>
    <dbReference type="NCBI Taxonomy" id="225325"/>
    <lineage>
        <taxon>Bacteria</taxon>
        <taxon>Bacillati</taxon>
        <taxon>Actinomycetota</taxon>
        <taxon>Actinomycetes</taxon>
        <taxon>Micrococcales</taxon>
        <taxon>Micrococcaceae</taxon>
        <taxon>Nesterenkonia</taxon>
    </lineage>
</organism>
<evidence type="ECO:0000256" key="4">
    <source>
        <dbReference type="SAM" id="MobiDB-lite"/>
    </source>
</evidence>
<reference evidence="7 8" key="1">
    <citation type="submission" date="2020-10" db="EMBL/GenBank/DDBJ databases">
        <title>Sequencing the genomes of 1000 actinobacteria strains.</title>
        <authorList>
            <person name="Klenk H.-P."/>
        </authorList>
    </citation>
    <scope>NUCLEOTIDE SEQUENCE [LARGE SCALE GENOMIC DNA]</scope>
    <source>
        <strain evidence="7 8">DSM 15474</strain>
    </source>
</reference>
<dbReference type="InterPro" id="IPR023302">
    <property type="entry name" value="Pept_S9A_N"/>
</dbReference>
<evidence type="ECO:0000313" key="7">
    <source>
        <dbReference type="EMBL" id="MBE1514366.1"/>
    </source>
</evidence>
<evidence type="ECO:0000256" key="3">
    <source>
        <dbReference type="ARBA" id="ARBA00022825"/>
    </source>
</evidence>
<accession>A0ABR9J5U3</accession>
<dbReference type="RefSeq" id="WP_192591127.1">
    <property type="nucleotide sequence ID" value="NZ_JADBEE010000001.1"/>
</dbReference>
<dbReference type="PRINTS" id="PR00862">
    <property type="entry name" value="PROLIGOPTASE"/>
</dbReference>
<name>A0ABR9J5U3_9MICC</name>
<dbReference type="Pfam" id="PF00326">
    <property type="entry name" value="Peptidase_S9"/>
    <property type="match status" value="1"/>
</dbReference>
<dbReference type="SUPFAM" id="SSF50993">
    <property type="entry name" value="Peptidase/esterase 'gauge' domain"/>
    <property type="match status" value="1"/>
</dbReference>
<dbReference type="Gene3D" id="2.130.10.120">
    <property type="entry name" value="Prolyl oligopeptidase, N-terminal domain"/>
    <property type="match status" value="1"/>
</dbReference>
<dbReference type="InterPro" id="IPR051167">
    <property type="entry name" value="Prolyl_oligopep/macrocyclase"/>
</dbReference>
<protein>
    <submittedName>
        <fullName evidence="7">Prolyl oligopeptidase</fullName>
        <ecNumber evidence="7">3.4.21.26</ecNumber>
    </submittedName>
</protein>
<keyword evidence="1" id="KW-0645">Protease</keyword>
<feature type="domain" description="Peptidase S9 prolyl oligopeptidase catalytic" evidence="5">
    <location>
        <begin position="525"/>
        <end position="726"/>
    </location>
</feature>
<evidence type="ECO:0000259" key="6">
    <source>
        <dbReference type="Pfam" id="PF02897"/>
    </source>
</evidence>
<dbReference type="PANTHER" id="PTHR42881:SF13">
    <property type="entry name" value="PROLYL ENDOPEPTIDASE"/>
    <property type="match status" value="1"/>
</dbReference>
<feature type="domain" description="Peptidase S9A N-terminal" evidence="6">
    <location>
        <begin position="17"/>
        <end position="247"/>
    </location>
</feature>
<dbReference type="EC" id="3.4.21.26" evidence="7"/>
<dbReference type="PANTHER" id="PTHR42881">
    <property type="entry name" value="PROLYL ENDOPEPTIDASE"/>
    <property type="match status" value="1"/>
</dbReference>
<keyword evidence="3" id="KW-0720">Serine protease</keyword>
<evidence type="ECO:0000313" key="8">
    <source>
        <dbReference type="Proteomes" id="UP000636579"/>
    </source>
</evidence>
<keyword evidence="8" id="KW-1185">Reference proteome</keyword>
<feature type="compositionally biased region" description="Basic and acidic residues" evidence="4">
    <location>
        <begin position="10"/>
        <end position="21"/>
    </location>
</feature>
<dbReference type="SUPFAM" id="SSF53474">
    <property type="entry name" value="alpha/beta-Hydrolases"/>
    <property type="match status" value="1"/>
</dbReference>
<dbReference type="EMBL" id="JADBEE010000001">
    <property type="protein sequence ID" value="MBE1514366.1"/>
    <property type="molecule type" value="Genomic_DNA"/>
</dbReference>
<proteinExistence type="predicted"/>
<dbReference type="InterPro" id="IPR001375">
    <property type="entry name" value="Peptidase_S9_cat"/>
</dbReference>
<dbReference type="InterPro" id="IPR002470">
    <property type="entry name" value="Peptidase_S9A"/>
</dbReference>
<dbReference type="GO" id="GO:0004252">
    <property type="term" value="F:serine-type endopeptidase activity"/>
    <property type="evidence" value="ECO:0007669"/>
    <property type="project" value="UniProtKB-EC"/>
</dbReference>
<feature type="region of interest" description="Disordered" evidence="4">
    <location>
        <begin position="1"/>
        <end position="21"/>
    </location>
</feature>
<comment type="caution">
    <text evidence="7">The sequence shown here is derived from an EMBL/GenBank/DDBJ whole genome shotgun (WGS) entry which is preliminary data.</text>
</comment>
<evidence type="ECO:0000256" key="2">
    <source>
        <dbReference type="ARBA" id="ARBA00022801"/>
    </source>
</evidence>
<dbReference type="InterPro" id="IPR029058">
    <property type="entry name" value="AB_hydrolase_fold"/>
</dbReference>
<evidence type="ECO:0000259" key="5">
    <source>
        <dbReference type="Pfam" id="PF00326"/>
    </source>
</evidence>
<sequence length="726" mass="79819">MTLPSAKPLIDPHRDPAEADPHLWLEDVSGDRALEWVRERNARAEERIQDAEFAPLRTQLRDILDASDRIPGVNKRGDHLYNFWTDAEHPQGLWRRTTEASYRTETPEWEILLDLDALSAEEGVTWVWHGAEVLRPHSSAQDSNDDAPWRHTLISLSPGGSDADVTREFDLVTKSFVPEADGGFHLPQGKGGLSWIDRDTVYMTHDAGPDAVTTSGYPRVARRWHRGTPLTEARAVLSVEPDEMTAVVGYDSTPGFERHFGLRLLGFYDRETYLLDPAAEDALTRIEVPTDVSVGFHRDLIVLRPRTDFSHHGVDYRGGSLIVGDAEAFIAGEPKLTVLFEPTESAALLNVAVTRDMFVLTILQDVIHRVQAHWREGGQWQESVAFEDLGGSLSVGAVDAEDSDEVWVTSNDWVTPTSLYRGDLGALRAGEQPSLELLKQAPERFEADGLASVQAFATSADGTRIPYFLIGRAEAVQAAETAEQDQVPGATQIAGPEPHPTILYGYGGFQISQTPSYLGLAGKAWLEAGGVFAVANIRGGGEYGPGWHQAALKENRNRANEDFAAVARDLVATGVTTVEKLACRGGSNGGLLTGNMLTQYPELFGAVVIQVPLLDMRRFAQLLAGASWRAEYGDPETADWEYMADFSPYHLLAEGVEYPPVLLTTSTRDDRVHPGHARKMTAALETLGADVTYWENIEGGHGGAANPEQQATMNALIYRWLWQQLG</sequence>
<feature type="region of interest" description="Disordered" evidence="4">
    <location>
        <begin position="138"/>
        <end position="157"/>
    </location>
</feature>
<dbReference type="Pfam" id="PF02897">
    <property type="entry name" value="Peptidase_S9_N"/>
    <property type="match status" value="1"/>
</dbReference>
<gene>
    <name evidence="7" type="ORF">H4W26_001121</name>
</gene>
<evidence type="ECO:0000256" key="1">
    <source>
        <dbReference type="ARBA" id="ARBA00022670"/>
    </source>
</evidence>